<evidence type="ECO:0000313" key="2">
    <source>
        <dbReference type="Proteomes" id="UP000279336"/>
    </source>
</evidence>
<dbReference type="GO" id="GO:0006310">
    <property type="term" value="P:DNA recombination"/>
    <property type="evidence" value="ECO:0007669"/>
    <property type="project" value="InterPro"/>
</dbReference>
<comment type="caution">
    <text evidence="1">The sequence shown here is derived from an EMBL/GenBank/DDBJ whole genome shotgun (WGS) entry which is preliminary data.</text>
</comment>
<sequence>MGDATVEFVVPERLWMSSNRPVTDVRYRKRLVDGLHALAAWQARRARLAAPAPVCAACWTVSYPWRTGRADPTNAAPTTKALLDGLVQAGVLADDDSHIVTFEVFRRGPNLPRTHPRGAHTIELLLTTQQLPF</sequence>
<name>A0A8B3FLB6_9ACTN</name>
<dbReference type="RefSeq" id="WP_121587952.1">
    <property type="nucleotide sequence ID" value="NZ_RCIW01000003.1"/>
</dbReference>
<dbReference type="EMBL" id="RCIW01000003">
    <property type="protein sequence ID" value="RLP12247.1"/>
    <property type="molecule type" value="Genomic_DNA"/>
</dbReference>
<dbReference type="SUPFAM" id="SSF103084">
    <property type="entry name" value="Holliday junction resolvase RusA"/>
    <property type="match status" value="1"/>
</dbReference>
<evidence type="ECO:0000313" key="1">
    <source>
        <dbReference type="EMBL" id="RLP12247.1"/>
    </source>
</evidence>
<dbReference type="Gene3D" id="3.30.1330.70">
    <property type="entry name" value="Holliday junction resolvase RusA"/>
    <property type="match status" value="1"/>
</dbReference>
<dbReference type="AlphaFoldDB" id="A0A8B3FLB6"/>
<gene>
    <name evidence="1" type="ORF">D7U36_03025</name>
</gene>
<dbReference type="OrthoDB" id="3237255at2"/>
<reference evidence="1 2" key="1">
    <citation type="submission" date="2018-10" db="EMBL/GenBank/DDBJ databases">
        <title>Propionibacterium australiense Genome Sequencing and Assembly.</title>
        <authorList>
            <person name="Bernier A.-M."/>
            <person name="Bernard K."/>
        </authorList>
    </citation>
    <scope>NUCLEOTIDE SEQUENCE [LARGE SCALE GENOMIC DNA]</scope>
    <source>
        <strain evidence="1 2">NML98A078</strain>
    </source>
</reference>
<protein>
    <recommendedName>
        <fullName evidence="3">RusA-like resolvase</fullName>
    </recommendedName>
</protein>
<dbReference type="GO" id="GO:0006281">
    <property type="term" value="P:DNA repair"/>
    <property type="evidence" value="ECO:0007669"/>
    <property type="project" value="InterPro"/>
</dbReference>
<dbReference type="InterPro" id="IPR036614">
    <property type="entry name" value="RusA-like_sf"/>
</dbReference>
<organism evidence="1 2">
    <name type="scientific">Propionibacterium australiense</name>
    <dbReference type="NCBI Taxonomy" id="119981"/>
    <lineage>
        <taxon>Bacteria</taxon>
        <taxon>Bacillati</taxon>
        <taxon>Actinomycetota</taxon>
        <taxon>Actinomycetes</taxon>
        <taxon>Propionibacteriales</taxon>
        <taxon>Propionibacteriaceae</taxon>
        <taxon>Propionibacterium</taxon>
    </lineage>
</organism>
<evidence type="ECO:0008006" key="3">
    <source>
        <dbReference type="Google" id="ProtNLM"/>
    </source>
</evidence>
<proteinExistence type="predicted"/>
<dbReference type="GO" id="GO:0000287">
    <property type="term" value="F:magnesium ion binding"/>
    <property type="evidence" value="ECO:0007669"/>
    <property type="project" value="InterPro"/>
</dbReference>
<dbReference type="Proteomes" id="UP000279336">
    <property type="component" value="Unassembled WGS sequence"/>
</dbReference>
<accession>A0A8B3FLB6</accession>